<accession>A0A9P5MUL5</accession>
<evidence type="ECO:0000256" key="1">
    <source>
        <dbReference type="SAM" id="MobiDB-lite"/>
    </source>
</evidence>
<protein>
    <submittedName>
        <fullName evidence="2">Uncharacterized protein</fullName>
    </submittedName>
</protein>
<gene>
    <name evidence="2" type="ORF">DFH94DRAFT_45493</name>
</gene>
<name>A0A9P5MUL5_9AGAM</name>
<dbReference type="Proteomes" id="UP000759537">
    <property type="component" value="Unassembled WGS sequence"/>
</dbReference>
<evidence type="ECO:0000313" key="2">
    <source>
        <dbReference type="EMBL" id="KAF8479203.1"/>
    </source>
</evidence>
<feature type="compositionally biased region" description="Polar residues" evidence="1">
    <location>
        <begin position="1"/>
        <end position="19"/>
    </location>
</feature>
<feature type="compositionally biased region" description="Low complexity" evidence="1">
    <location>
        <begin position="20"/>
        <end position="32"/>
    </location>
</feature>
<keyword evidence="3" id="KW-1185">Reference proteome</keyword>
<sequence length="233" mass="26940">MTSRLASLRGPSTPSSSPVKQTQSPTKSTSTQAARSTETTYHRKVRSSLQELRAACYTWDDLVCKDGLRAVRELIDARTDLVNMLALVPDGEPRSRIVGPKLLYMDERIVTIDLVISKLKKQFQKMNSIIDGMEALLVDAHKAKGWHWVYSEPMWTTWPMEKFVTEIPDILWPYRHSLELHAELLDTLRSHDVSFETSRKIANTWVEQPHLEEDSWDAKWEDLCEVEIDRWDS</sequence>
<dbReference type="EMBL" id="WHVB01000010">
    <property type="protein sequence ID" value="KAF8479203.1"/>
    <property type="molecule type" value="Genomic_DNA"/>
</dbReference>
<organism evidence="2 3">
    <name type="scientific">Russula ochroleuca</name>
    <dbReference type="NCBI Taxonomy" id="152965"/>
    <lineage>
        <taxon>Eukaryota</taxon>
        <taxon>Fungi</taxon>
        <taxon>Dikarya</taxon>
        <taxon>Basidiomycota</taxon>
        <taxon>Agaricomycotina</taxon>
        <taxon>Agaricomycetes</taxon>
        <taxon>Russulales</taxon>
        <taxon>Russulaceae</taxon>
        <taxon>Russula</taxon>
    </lineage>
</organism>
<feature type="region of interest" description="Disordered" evidence="1">
    <location>
        <begin position="1"/>
        <end position="42"/>
    </location>
</feature>
<dbReference type="AlphaFoldDB" id="A0A9P5MUL5"/>
<reference evidence="2" key="2">
    <citation type="journal article" date="2020" name="Nat. Commun.">
        <title>Large-scale genome sequencing of mycorrhizal fungi provides insights into the early evolution of symbiotic traits.</title>
        <authorList>
            <person name="Miyauchi S."/>
            <person name="Kiss E."/>
            <person name="Kuo A."/>
            <person name="Drula E."/>
            <person name="Kohler A."/>
            <person name="Sanchez-Garcia M."/>
            <person name="Morin E."/>
            <person name="Andreopoulos B."/>
            <person name="Barry K.W."/>
            <person name="Bonito G."/>
            <person name="Buee M."/>
            <person name="Carver A."/>
            <person name="Chen C."/>
            <person name="Cichocki N."/>
            <person name="Clum A."/>
            <person name="Culley D."/>
            <person name="Crous P.W."/>
            <person name="Fauchery L."/>
            <person name="Girlanda M."/>
            <person name="Hayes R.D."/>
            <person name="Keri Z."/>
            <person name="LaButti K."/>
            <person name="Lipzen A."/>
            <person name="Lombard V."/>
            <person name="Magnuson J."/>
            <person name="Maillard F."/>
            <person name="Murat C."/>
            <person name="Nolan M."/>
            <person name="Ohm R.A."/>
            <person name="Pangilinan J."/>
            <person name="Pereira M.F."/>
            <person name="Perotto S."/>
            <person name="Peter M."/>
            <person name="Pfister S."/>
            <person name="Riley R."/>
            <person name="Sitrit Y."/>
            <person name="Stielow J.B."/>
            <person name="Szollosi G."/>
            <person name="Zifcakova L."/>
            <person name="Stursova M."/>
            <person name="Spatafora J.W."/>
            <person name="Tedersoo L."/>
            <person name="Vaario L.M."/>
            <person name="Yamada A."/>
            <person name="Yan M."/>
            <person name="Wang P."/>
            <person name="Xu J."/>
            <person name="Bruns T."/>
            <person name="Baldrian P."/>
            <person name="Vilgalys R."/>
            <person name="Dunand C."/>
            <person name="Henrissat B."/>
            <person name="Grigoriev I.V."/>
            <person name="Hibbett D."/>
            <person name="Nagy L.G."/>
            <person name="Martin F.M."/>
        </authorList>
    </citation>
    <scope>NUCLEOTIDE SEQUENCE</scope>
    <source>
        <strain evidence="2">Prilba</strain>
    </source>
</reference>
<reference evidence="2" key="1">
    <citation type="submission" date="2019-10" db="EMBL/GenBank/DDBJ databases">
        <authorList>
            <consortium name="DOE Joint Genome Institute"/>
            <person name="Kuo A."/>
            <person name="Miyauchi S."/>
            <person name="Kiss E."/>
            <person name="Drula E."/>
            <person name="Kohler A."/>
            <person name="Sanchez-Garcia M."/>
            <person name="Andreopoulos B."/>
            <person name="Barry K.W."/>
            <person name="Bonito G."/>
            <person name="Buee M."/>
            <person name="Carver A."/>
            <person name="Chen C."/>
            <person name="Cichocki N."/>
            <person name="Clum A."/>
            <person name="Culley D."/>
            <person name="Crous P.W."/>
            <person name="Fauchery L."/>
            <person name="Girlanda M."/>
            <person name="Hayes R."/>
            <person name="Keri Z."/>
            <person name="LaButti K."/>
            <person name="Lipzen A."/>
            <person name="Lombard V."/>
            <person name="Magnuson J."/>
            <person name="Maillard F."/>
            <person name="Morin E."/>
            <person name="Murat C."/>
            <person name="Nolan M."/>
            <person name="Ohm R."/>
            <person name="Pangilinan J."/>
            <person name="Pereira M."/>
            <person name="Perotto S."/>
            <person name="Peter M."/>
            <person name="Riley R."/>
            <person name="Sitrit Y."/>
            <person name="Stielow B."/>
            <person name="Szollosi G."/>
            <person name="Zifcakova L."/>
            <person name="Stursova M."/>
            <person name="Spatafora J.W."/>
            <person name="Tedersoo L."/>
            <person name="Vaario L.-M."/>
            <person name="Yamada A."/>
            <person name="Yan M."/>
            <person name="Wang P."/>
            <person name="Xu J."/>
            <person name="Bruns T."/>
            <person name="Baldrian P."/>
            <person name="Vilgalys R."/>
            <person name="Henrissat B."/>
            <person name="Grigoriev I.V."/>
            <person name="Hibbett D."/>
            <person name="Nagy L.G."/>
            <person name="Martin F.M."/>
        </authorList>
    </citation>
    <scope>NUCLEOTIDE SEQUENCE</scope>
    <source>
        <strain evidence="2">Prilba</strain>
    </source>
</reference>
<proteinExistence type="predicted"/>
<evidence type="ECO:0000313" key="3">
    <source>
        <dbReference type="Proteomes" id="UP000759537"/>
    </source>
</evidence>
<comment type="caution">
    <text evidence="2">The sequence shown here is derived from an EMBL/GenBank/DDBJ whole genome shotgun (WGS) entry which is preliminary data.</text>
</comment>
<dbReference type="OrthoDB" id="17066at2759"/>